<keyword evidence="3" id="KW-0805">Transcription regulation</keyword>
<dbReference type="PANTHER" id="PTHR10880">
    <property type="entry name" value="MORTALITY FACTOR 4-LIKE PROTEIN"/>
    <property type="match status" value="1"/>
</dbReference>
<dbReference type="Gene3D" id="2.30.30.140">
    <property type="match status" value="1"/>
</dbReference>
<dbReference type="EnsemblMetazoa" id="CapteT223835">
    <property type="protein sequence ID" value="CapteP223835"/>
    <property type="gene ID" value="CapteG223835"/>
</dbReference>
<dbReference type="GO" id="GO:0006355">
    <property type="term" value="P:regulation of DNA-templated transcription"/>
    <property type="evidence" value="ECO:0007669"/>
    <property type="project" value="InterPro"/>
</dbReference>
<evidence type="ECO:0000256" key="4">
    <source>
        <dbReference type="ARBA" id="ARBA00023163"/>
    </source>
</evidence>
<keyword evidence="4" id="KW-0804">Transcription</keyword>
<evidence type="ECO:0000256" key="3">
    <source>
        <dbReference type="ARBA" id="ARBA00023015"/>
    </source>
</evidence>
<feature type="compositionally biased region" description="Acidic residues" evidence="6">
    <location>
        <begin position="119"/>
        <end position="155"/>
    </location>
</feature>
<dbReference type="GO" id="GO:0072487">
    <property type="term" value="C:MSL complex"/>
    <property type="evidence" value="ECO:0007669"/>
    <property type="project" value="TreeGrafter"/>
</dbReference>
<dbReference type="InterPro" id="IPR008676">
    <property type="entry name" value="MRG"/>
</dbReference>
<dbReference type="InterPro" id="IPR053820">
    <property type="entry name" value="MSL3_chromo-like"/>
</dbReference>
<evidence type="ECO:0000259" key="7">
    <source>
        <dbReference type="Pfam" id="PF05712"/>
    </source>
</evidence>
<dbReference type="GO" id="GO:0006325">
    <property type="term" value="P:chromatin organization"/>
    <property type="evidence" value="ECO:0007669"/>
    <property type="project" value="UniProtKB-KW"/>
</dbReference>
<evidence type="ECO:0000256" key="2">
    <source>
        <dbReference type="ARBA" id="ARBA00022853"/>
    </source>
</evidence>
<organism evidence="9">
    <name type="scientific">Capitella teleta</name>
    <name type="common">Polychaete worm</name>
    <dbReference type="NCBI Taxonomy" id="283909"/>
    <lineage>
        <taxon>Eukaryota</taxon>
        <taxon>Metazoa</taxon>
        <taxon>Spiralia</taxon>
        <taxon>Lophotrochozoa</taxon>
        <taxon>Annelida</taxon>
        <taxon>Polychaeta</taxon>
        <taxon>Sedentaria</taxon>
        <taxon>Scolecida</taxon>
        <taxon>Capitellidae</taxon>
        <taxon>Capitella</taxon>
    </lineage>
</organism>
<feature type="domain" description="MRG" evidence="7">
    <location>
        <begin position="206"/>
        <end position="509"/>
    </location>
</feature>
<sequence>MSLRGMKFDFEPGEHVLCFEPDLTKARVLYEAKILEQSVRKDHHGHRKPDYSIHFQGWNSSWDRVVSATFIVKKNNDNCQLMQRLAHIARQFKSNKARLRKIDNVLREHFGRKLKFDSESSDSEPEEEEEEQAGGGGEETDEEDPSDEEGASDENEDKHPNGNWEAVDDEVQLASNGVNLDGEQDEDLEDLEDKENELNRAEDLLSDSEPPSFEFDIPENLIKKLEDDCVCIKVKSKLVRLPADLNIITLLEGYVKNFAVNTLCATAEKQRAHPVNTPERNIALCKEVVDGLRVFFDFALPNILLYHPERSQYERLSHKSHPMSIKEEPLDEDKPLQSPCLRSHHSPRPFSPEPSAKRKAENDDEESIGSRRSMRLRGNDSPPPLSPRLRRDSLRSARQRNISERSGEDPVPTASVEMPPSAPLGEKEAAVDEIFSWNLLPKDLKSTTFMPSTVYGPQHLLRLFVKLPGLLADMRIPSSKQENLTKHLQLFLDYLSNRCSEFFPTSAYDDASHELSKPSAPRHR</sequence>
<dbReference type="SUPFAM" id="SSF54160">
    <property type="entry name" value="Chromo domain-like"/>
    <property type="match status" value="1"/>
</dbReference>
<feature type="compositionally biased region" description="Basic and acidic residues" evidence="6">
    <location>
        <begin position="389"/>
        <end position="408"/>
    </location>
</feature>
<dbReference type="PANTHER" id="PTHR10880:SF15">
    <property type="entry name" value="MSL COMPLEX SUBUNIT 3"/>
    <property type="match status" value="1"/>
</dbReference>
<feature type="compositionally biased region" description="Basic and acidic residues" evidence="6">
    <location>
        <begin position="324"/>
        <end position="335"/>
    </location>
</feature>
<dbReference type="AlphaFoldDB" id="R7U6U3"/>
<dbReference type="Pfam" id="PF05712">
    <property type="entry name" value="MRG"/>
    <property type="match status" value="1"/>
</dbReference>
<dbReference type="Proteomes" id="UP000014760">
    <property type="component" value="Unassembled WGS sequence"/>
</dbReference>
<dbReference type="Gene3D" id="1.10.274.30">
    <property type="entry name" value="MRG domain"/>
    <property type="match status" value="2"/>
</dbReference>
<dbReference type="Pfam" id="PF22732">
    <property type="entry name" value="MSL3_chromo-like"/>
    <property type="match status" value="1"/>
</dbReference>
<keyword evidence="5" id="KW-0539">Nucleus</keyword>
<name>R7U6U3_CAPTE</name>
<evidence type="ECO:0000259" key="8">
    <source>
        <dbReference type="Pfam" id="PF22732"/>
    </source>
</evidence>
<dbReference type="OrthoDB" id="10044771at2759"/>
<feature type="region of interest" description="Disordered" evidence="6">
    <location>
        <begin position="115"/>
        <end position="163"/>
    </location>
</feature>
<reference evidence="10" key="3">
    <citation type="submission" date="2015-06" db="UniProtKB">
        <authorList>
            <consortium name="EnsemblMetazoa"/>
        </authorList>
    </citation>
    <scope>IDENTIFICATION</scope>
</reference>
<evidence type="ECO:0000256" key="1">
    <source>
        <dbReference type="ARBA" id="ARBA00004123"/>
    </source>
</evidence>
<dbReference type="GO" id="GO:0005634">
    <property type="term" value="C:nucleus"/>
    <property type="evidence" value="ECO:0007669"/>
    <property type="project" value="UniProtKB-SubCell"/>
</dbReference>
<feature type="region of interest" description="Disordered" evidence="6">
    <location>
        <begin position="317"/>
        <end position="423"/>
    </location>
</feature>
<dbReference type="PROSITE" id="PS51640">
    <property type="entry name" value="MRG"/>
    <property type="match status" value="1"/>
</dbReference>
<gene>
    <name evidence="9" type="ORF">CAPTEDRAFT_223835</name>
</gene>
<dbReference type="GO" id="GO:0035267">
    <property type="term" value="C:NuA4 histone acetyltransferase complex"/>
    <property type="evidence" value="ECO:0007669"/>
    <property type="project" value="TreeGrafter"/>
</dbReference>
<dbReference type="InterPro" id="IPR026541">
    <property type="entry name" value="MRG_dom"/>
</dbReference>
<evidence type="ECO:0000256" key="5">
    <source>
        <dbReference type="ARBA" id="ARBA00023242"/>
    </source>
</evidence>
<dbReference type="EMBL" id="KB304756">
    <property type="protein sequence ID" value="ELU01709.1"/>
    <property type="molecule type" value="Genomic_DNA"/>
</dbReference>
<feature type="domain" description="MSL3 chromodomain-like" evidence="8">
    <location>
        <begin position="10"/>
        <end position="86"/>
    </location>
</feature>
<reference evidence="9 11" key="2">
    <citation type="journal article" date="2013" name="Nature">
        <title>Insights into bilaterian evolution from three spiralian genomes.</title>
        <authorList>
            <person name="Simakov O."/>
            <person name="Marletaz F."/>
            <person name="Cho S.J."/>
            <person name="Edsinger-Gonzales E."/>
            <person name="Havlak P."/>
            <person name="Hellsten U."/>
            <person name="Kuo D.H."/>
            <person name="Larsson T."/>
            <person name="Lv J."/>
            <person name="Arendt D."/>
            <person name="Savage R."/>
            <person name="Osoegawa K."/>
            <person name="de Jong P."/>
            <person name="Grimwood J."/>
            <person name="Chapman J.A."/>
            <person name="Shapiro H."/>
            <person name="Aerts A."/>
            <person name="Otillar R.P."/>
            <person name="Terry A.Y."/>
            <person name="Boore J.L."/>
            <person name="Grigoriev I.V."/>
            <person name="Lindberg D.R."/>
            <person name="Seaver E.C."/>
            <person name="Weisblat D.A."/>
            <person name="Putnam N.H."/>
            <person name="Rokhsar D.S."/>
        </authorList>
    </citation>
    <scope>NUCLEOTIDE SEQUENCE</scope>
    <source>
        <strain evidence="9 11">I ESC-2004</strain>
    </source>
</reference>
<dbReference type="STRING" id="283909.R7U6U3"/>
<evidence type="ECO:0000313" key="9">
    <source>
        <dbReference type="EMBL" id="ELU01709.1"/>
    </source>
</evidence>
<comment type="subcellular location">
    <subcellularLocation>
        <location evidence="1">Nucleus</location>
    </subcellularLocation>
</comment>
<dbReference type="InterPro" id="IPR016197">
    <property type="entry name" value="Chromo-like_dom_sf"/>
</dbReference>
<dbReference type="FunFam" id="2.30.30.140:FF:000042">
    <property type="entry name" value="male-specific lethal 3 homolog"/>
    <property type="match status" value="1"/>
</dbReference>
<dbReference type="OMA" id="YKGTPDK"/>
<accession>R7U6U3</accession>
<keyword evidence="2" id="KW-0156">Chromatin regulator</keyword>
<dbReference type="EMBL" id="AMQN01009152">
    <property type="status" value="NOT_ANNOTATED_CDS"/>
    <property type="molecule type" value="Genomic_DNA"/>
</dbReference>
<protein>
    <submittedName>
        <fullName evidence="9 10">Uncharacterized protein</fullName>
    </submittedName>
</protein>
<evidence type="ECO:0000313" key="10">
    <source>
        <dbReference type="EnsemblMetazoa" id="CapteP223835"/>
    </source>
</evidence>
<dbReference type="FunCoup" id="R7U6U3">
    <property type="interactions" value="634"/>
</dbReference>
<evidence type="ECO:0000313" key="11">
    <source>
        <dbReference type="Proteomes" id="UP000014760"/>
    </source>
</evidence>
<keyword evidence="11" id="KW-1185">Reference proteome</keyword>
<dbReference type="InterPro" id="IPR038217">
    <property type="entry name" value="MRG_C_sf"/>
</dbReference>
<reference evidence="11" key="1">
    <citation type="submission" date="2012-12" db="EMBL/GenBank/DDBJ databases">
        <authorList>
            <person name="Hellsten U."/>
            <person name="Grimwood J."/>
            <person name="Chapman J.A."/>
            <person name="Shapiro H."/>
            <person name="Aerts A."/>
            <person name="Otillar R.P."/>
            <person name="Terry A.Y."/>
            <person name="Boore J.L."/>
            <person name="Simakov O."/>
            <person name="Marletaz F."/>
            <person name="Cho S.-J."/>
            <person name="Edsinger-Gonzales E."/>
            <person name="Havlak P."/>
            <person name="Kuo D.-H."/>
            <person name="Larsson T."/>
            <person name="Lv J."/>
            <person name="Arendt D."/>
            <person name="Savage R."/>
            <person name="Osoegawa K."/>
            <person name="de Jong P."/>
            <person name="Lindberg D.R."/>
            <person name="Seaver E.C."/>
            <person name="Weisblat D.A."/>
            <person name="Putnam N.H."/>
            <person name="Grigoriev I.V."/>
            <person name="Rokhsar D.S."/>
        </authorList>
    </citation>
    <scope>NUCLEOTIDE SEQUENCE</scope>
    <source>
        <strain evidence="11">I ESC-2004</strain>
    </source>
</reference>
<dbReference type="HOGENOM" id="CLU_039566_5_2_1"/>
<proteinExistence type="predicted"/>
<evidence type="ECO:0000256" key="6">
    <source>
        <dbReference type="SAM" id="MobiDB-lite"/>
    </source>
</evidence>